<organism evidence="1 2">
    <name type="scientific">Tenebrio molitor</name>
    <name type="common">Yellow mealworm beetle</name>
    <dbReference type="NCBI Taxonomy" id="7067"/>
    <lineage>
        <taxon>Eukaryota</taxon>
        <taxon>Metazoa</taxon>
        <taxon>Ecdysozoa</taxon>
        <taxon>Arthropoda</taxon>
        <taxon>Hexapoda</taxon>
        <taxon>Insecta</taxon>
        <taxon>Pterygota</taxon>
        <taxon>Neoptera</taxon>
        <taxon>Endopterygota</taxon>
        <taxon>Coleoptera</taxon>
        <taxon>Polyphaga</taxon>
        <taxon>Cucujiformia</taxon>
        <taxon>Tenebrionidae</taxon>
        <taxon>Tenebrio</taxon>
    </lineage>
</organism>
<gene>
    <name evidence="1" type="ORF">GEV33_003348</name>
</gene>
<reference evidence="1" key="1">
    <citation type="journal article" date="2020" name="J Insects Food Feed">
        <title>The yellow mealworm (Tenebrio molitor) genome: a resource for the emerging insects as food and feed industry.</title>
        <authorList>
            <person name="Eriksson T."/>
            <person name="Andere A."/>
            <person name="Kelstrup H."/>
            <person name="Emery V."/>
            <person name="Picard C."/>
        </authorList>
    </citation>
    <scope>NUCLEOTIDE SEQUENCE</scope>
    <source>
        <strain evidence="1">Stoneville</strain>
        <tissue evidence="1">Whole head</tissue>
    </source>
</reference>
<dbReference type="EMBL" id="JABDTM020014563">
    <property type="protein sequence ID" value="KAH0819442.1"/>
    <property type="molecule type" value="Genomic_DNA"/>
</dbReference>
<sequence>MYYRLDPDPDGAEKVVFLPERLPRALLIYERRARNRDVPGPGPDRNDGDYENWDEVADKRIINQLVTWMIKKRARAALTAPDTVATVPQHSYGVKRPPLITDSSPINNDDSPNPHWMTNVRLFAKSYVEYPVIKGAARAGVFNHGCQTIYDGRSASIIFAKLTLHAQGHPKLNWNSSRNPKQHVRETGPAFFTSHINFVYKYLLGMVCQAVDSVFVPRLPGTHLDASRSARSESGSGVVEKPSSLLGLSERETISFVWGSRPRISARKSELHPRACVMGAGEMHRGPVNGSPRLGMCRETFGVEEQSAGLGVRCISETCTPPKKIARIVQGAPPRTGGEILQTNRERRGLGHVQQFDRFATGDHEKIAKDDTIDFYRVRMAQPPKRELRNRKLDAKS</sequence>
<proteinExistence type="predicted"/>
<dbReference type="Proteomes" id="UP000719412">
    <property type="component" value="Unassembled WGS sequence"/>
</dbReference>
<accession>A0A8J6LHV9</accession>
<protein>
    <submittedName>
        <fullName evidence="1">Uncharacterized protein</fullName>
    </submittedName>
</protein>
<evidence type="ECO:0000313" key="2">
    <source>
        <dbReference type="Proteomes" id="UP000719412"/>
    </source>
</evidence>
<comment type="caution">
    <text evidence="1">The sequence shown here is derived from an EMBL/GenBank/DDBJ whole genome shotgun (WGS) entry which is preliminary data.</text>
</comment>
<evidence type="ECO:0000313" key="1">
    <source>
        <dbReference type="EMBL" id="KAH0819442.1"/>
    </source>
</evidence>
<keyword evidence="2" id="KW-1185">Reference proteome</keyword>
<reference evidence="1" key="2">
    <citation type="submission" date="2021-08" db="EMBL/GenBank/DDBJ databases">
        <authorList>
            <person name="Eriksson T."/>
        </authorList>
    </citation>
    <scope>NUCLEOTIDE SEQUENCE</scope>
    <source>
        <strain evidence="1">Stoneville</strain>
        <tissue evidence="1">Whole head</tissue>
    </source>
</reference>
<name>A0A8J6LHV9_TENMO</name>
<dbReference type="AlphaFoldDB" id="A0A8J6LHV9"/>